<comment type="catalytic activity">
    <reaction evidence="8">
        <text>D-maltose + ATP = alpha-maltose 1-phosphate + ADP + H(+)</text>
        <dbReference type="Rhea" id="RHEA:31915"/>
        <dbReference type="ChEBI" id="CHEBI:15378"/>
        <dbReference type="ChEBI" id="CHEBI:17306"/>
        <dbReference type="ChEBI" id="CHEBI:30616"/>
        <dbReference type="ChEBI" id="CHEBI:63576"/>
        <dbReference type="ChEBI" id="CHEBI:456216"/>
        <dbReference type="EC" id="2.7.1.175"/>
    </reaction>
</comment>
<dbReference type="GO" id="GO:0016740">
    <property type="term" value="F:transferase activity"/>
    <property type="evidence" value="ECO:0007669"/>
    <property type="project" value="UniProtKB-KW"/>
</dbReference>
<evidence type="ECO:0000256" key="4">
    <source>
        <dbReference type="ARBA" id="ARBA00022679"/>
    </source>
</evidence>
<evidence type="ECO:0000256" key="1">
    <source>
        <dbReference type="ARBA" id="ARBA00006219"/>
    </source>
</evidence>
<evidence type="ECO:0000256" key="2">
    <source>
        <dbReference type="ARBA" id="ARBA00011962"/>
    </source>
</evidence>
<dbReference type="EMBL" id="OX458932">
    <property type="protein sequence ID" value="CAI9084736.1"/>
    <property type="molecule type" value="Genomic_DNA"/>
</dbReference>
<keyword evidence="5" id="KW-0547">Nucleotide-binding</keyword>
<evidence type="ECO:0000256" key="7">
    <source>
        <dbReference type="ARBA" id="ARBA00031251"/>
    </source>
</evidence>
<evidence type="ECO:0000256" key="3">
    <source>
        <dbReference type="ARBA" id="ARBA00013882"/>
    </source>
</evidence>
<dbReference type="InterPro" id="IPR011009">
    <property type="entry name" value="Kinase-like_dom_sf"/>
</dbReference>
<feature type="domain" description="Maltokinase N-terminal cap" evidence="9">
    <location>
        <begin position="38"/>
        <end position="104"/>
    </location>
</feature>
<gene>
    <name evidence="10" type="primary">ble</name>
    <name evidence="10" type="ORF">MFUM_0342</name>
</gene>
<keyword evidence="6" id="KW-0067">ATP-binding</keyword>
<sequence>MGSGFIDKTKNPQVKKMDLLFCQTPQQKEAAIKALQDYLPHCRWFSSKSQSIVQLEFEEEIFLDPFKQEFSLLFFRVTYDKGPEAQDLFLLPLQRKSLPEAQHSDREILFSCEDLALCWIEATSNNNIGQLFLELIVHKKESKGRRGSIRGSCSQLFFFNEKDISFKEKGQFLGTEQSNSSYIFDQKFFFKLYRKLEAGENPESEILSYLTEKTPFGNIPSYLGKMELFLNGSKYVIGLLTKYVPNEGNGWKRALSCLERYHKVAQELLSSSALSHFPQETFHHDCFGLDAIYLGERTAELHLALSSAQGIEGFEPEPLQKTDLKLLFEEAIQQIDKKWINASANPWFQRILSQRNFTFQSLTERISQKLKEKITDLEEENPDKIRIHGDFHLGQVLWTGSDYFIIDFEGEPNRSIDKRRMLWPALKDVAGMLRSFHYAAYSFFSPMDDPSKRILAAFWYSKIVKIYLDAYRKKVRSAPILPSTEESFFALLDFFLIEKAVYEVGYELGSRPAWVPIPLLALLDLIE</sequence>
<dbReference type="Pfam" id="PF18085">
    <property type="entry name" value="Mak_N_cap"/>
    <property type="match status" value="1"/>
</dbReference>
<evidence type="ECO:0000256" key="6">
    <source>
        <dbReference type="ARBA" id="ARBA00022840"/>
    </source>
</evidence>
<comment type="similarity">
    <text evidence="1">Belongs to the aminoglycoside phosphotransferase family.</text>
</comment>
<reference evidence="10" key="1">
    <citation type="submission" date="2023-03" db="EMBL/GenBank/DDBJ databases">
        <authorList>
            <person name="Cremers G."/>
            <person name="Picone N."/>
        </authorList>
    </citation>
    <scope>NUCLEOTIDE SEQUENCE</scope>
    <source>
        <strain evidence="10">Sample_alias</strain>
    </source>
</reference>
<organism evidence="10 11">
    <name type="scientific">Candidatus Methylacidiphilum fumarolicum</name>
    <dbReference type="NCBI Taxonomy" id="591154"/>
    <lineage>
        <taxon>Bacteria</taxon>
        <taxon>Pseudomonadati</taxon>
        <taxon>Verrucomicrobiota</taxon>
        <taxon>Methylacidiphilae</taxon>
        <taxon>Methylacidiphilales</taxon>
        <taxon>Methylacidiphilaceae</taxon>
        <taxon>Methylacidiphilum (ex Ratnadevi et al. 2023)</taxon>
    </lineage>
</organism>
<evidence type="ECO:0000256" key="5">
    <source>
        <dbReference type="ARBA" id="ARBA00022741"/>
    </source>
</evidence>
<name>A0ABM9IAX7_9BACT</name>
<evidence type="ECO:0000313" key="10">
    <source>
        <dbReference type="EMBL" id="CAI9084736.1"/>
    </source>
</evidence>
<proteinExistence type="inferred from homology"/>
<dbReference type="Proteomes" id="UP001161497">
    <property type="component" value="Chromosome"/>
</dbReference>
<keyword evidence="11" id="KW-1185">Reference proteome</keyword>
<keyword evidence="4 10" id="KW-0808">Transferase</keyword>
<evidence type="ECO:0000259" key="9">
    <source>
        <dbReference type="Pfam" id="PF18085"/>
    </source>
</evidence>
<accession>A0ABM9IAX7</accession>
<dbReference type="SUPFAM" id="SSF56112">
    <property type="entry name" value="Protein kinase-like (PK-like)"/>
    <property type="match status" value="1"/>
</dbReference>
<dbReference type="Gene3D" id="3.90.1200.10">
    <property type="match status" value="1"/>
</dbReference>
<protein>
    <recommendedName>
        <fullName evidence="3">Maltokinase</fullName>
        <ecNumber evidence="2">2.7.1.175</ecNumber>
    </recommendedName>
    <alternativeName>
        <fullName evidence="7">Maltose-1-phosphate synthase</fullName>
    </alternativeName>
</protein>
<dbReference type="EC" id="2.7.1.175" evidence="2"/>
<evidence type="ECO:0000313" key="11">
    <source>
        <dbReference type="Proteomes" id="UP001161497"/>
    </source>
</evidence>
<dbReference type="InterPro" id="IPR040999">
    <property type="entry name" value="Mak_N_cap"/>
</dbReference>
<evidence type="ECO:0000256" key="8">
    <source>
        <dbReference type="ARBA" id="ARBA00049067"/>
    </source>
</evidence>